<proteinExistence type="predicted"/>
<name>A0ABU6UU75_9FABA</name>
<reference evidence="2 3" key="1">
    <citation type="journal article" date="2023" name="Plants (Basel)">
        <title>Bridging the Gap: Combining Genomics and Transcriptomics Approaches to Understand Stylosanthes scabra, an Orphan Legume from the Brazilian Caatinga.</title>
        <authorList>
            <person name="Ferreira-Neto J.R.C."/>
            <person name="da Silva M.D."/>
            <person name="Binneck E."/>
            <person name="de Melo N.F."/>
            <person name="da Silva R.H."/>
            <person name="de Melo A.L.T.M."/>
            <person name="Pandolfi V."/>
            <person name="Bustamante F.O."/>
            <person name="Brasileiro-Vidal A.C."/>
            <person name="Benko-Iseppon A.M."/>
        </authorList>
    </citation>
    <scope>NUCLEOTIDE SEQUENCE [LARGE SCALE GENOMIC DNA]</scope>
    <source>
        <tissue evidence="2">Leaves</tissue>
    </source>
</reference>
<feature type="non-terminal residue" evidence="2">
    <location>
        <position position="1"/>
    </location>
</feature>
<dbReference type="EMBL" id="JASCZI010122748">
    <property type="protein sequence ID" value="MED6164691.1"/>
    <property type="molecule type" value="Genomic_DNA"/>
</dbReference>
<evidence type="ECO:0000256" key="1">
    <source>
        <dbReference type="SAM" id="MobiDB-lite"/>
    </source>
</evidence>
<evidence type="ECO:0000313" key="2">
    <source>
        <dbReference type="EMBL" id="MED6164691.1"/>
    </source>
</evidence>
<accession>A0ABU6UU75</accession>
<sequence length="185" mass="21050">ILCKSCPVQFASYFRYCHSLTFDQPPDYGFLKHIFRDLFTTQGYDDSNHCLFDWTILKFQQMQQKKTLIQSNPPIIAVPSSPEPKHVDNDQQAKPSVIIDHPRVSINSKKSNVQKFINLKVPTQKQIEKNGLCISSRMPRVSTQNVSKMKRSGGTSNQVCGPASNNHVTPRTFVPILRRTSSTKQ</sequence>
<keyword evidence="3" id="KW-1185">Reference proteome</keyword>
<dbReference type="Gene3D" id="1.10.510.10">
    <property type="entry name" value="Transferase(Phosphotransferase) domain 1"/>
    <property type="match status" value="1"/>
</dbReference>
<protein>
    <submittedName>
        <fullName evidence="2">Uncharacterized protein</fullName>
    </submittedName>
</protein>
<feature type="region of interest" description="Disordered" evidence="1">
    <location>
        <begin position="141"/>
        <end position="169"/>
    </location>
</feature>
<evidence type="ECO:0000313" key="3">
    <source>
        <dbReference type="Proteomes" id="UP001341840"/>
    </source>
</evidence>
<gene>
    <name evidence="2" type="ORF">PIB30_092583</name>
</gene>
<organism evidence="2 3">
    <name type="scientific">Stylosanthes scabra</name>
    <dbReference type="NCBI Taxonomy" id="79078"/>
    <lineage>
        <taxon>Eukaryota</taxon>
        <taxon>Viridiplantae</taxon>
        <taxon>Streptophyta</taxon>
        <taxon>Embryophyta</taxon>
        <taxon>Tracheophyta</taxon>
        <taxon>Spermatophyta</taxon>
        <taxon>Magnoliopsida</taxon>
        <taxon>eudicotyledons</taxon>
        <taxon>Gunneridae</taxon>
        <taxon>Pentapetalae</taxon>
        <taxon>rosids</taxon>
        <taxon>fabids</taxon>
        <taxon>Fabales</taxon>
        <taxon>Fabaceae</taxon>
        <taxon>Papilionoideae</taxon>
        <taxon>50 kb inversion clade</taxon>
        <taxon>dalbergioids sensu lato</taxon>
        <taxon>Dalbergieae</taxon>
        <taxon>Pterocarpus clade</taxon>
        <taxon>Stylosanthes</taxon>
    </lineage>
</organism>
<comment type="caution">
    <text evidence="2">The sequence shown here is derived from an EMBL/GenBank/DDBJ whole genome shotgun (WGS) entry which is preliminary data.</text>
</comment>
<dbReference type="Proteomes" id="UP001341840">
    <property type="component" value="Unassembled WGS sequence"/>
</dbReference>